<dbReference type="InterPro" id="IPR002717">
    <property type="entry name" value="HAT_MYST-type"/>
</dbReference>
<dbReference type="InterPro" id="IPR016197">
    <property type="entry name" value="Chromo-like_dom_sf"/>
</dbReference>
<feature type="compositionally biased region" description="Low complexity" evidence="7">
    <location>
        <begin position="1275"/>
        <end position="1293"/>
    </location>
</feature>
<protein>
    <recommendedName>
        <fullName evidence="2">histone acetyltransferase</fullName>
        <ecNumber evidence="2">2.3.1.48</ecNumber>
    </recommendedName>
</protein>
<evidence type="ECO:0000256" key="1">
    <source>
        <dbReference type="ARBA" id="ARBA00010107"/>
    </source>
</evidence>
<dbReference type="Proteomes" id="UP001281761">
    <property type="component" value="Unassembled WGS sequence"/>
</dbReference>
<comment type="caution">
    <text evidence="10">The sequence shown here is derived from an EMBL/GenBank/DDBJ whole genome shotgun (WGS) entry which is preliminary data.</text>
</comment>
<name>A0ABQ9XHC9_9EUKA</name>
<dbReference type="Gene3D" id="3.80.10.10">
    <property type="entry name" value="Ribonuclease Inhibitor"/>
    <property type="match status" value="4"/>
</dbReference>
<dbReference type="SUPFAM" id="SSF55729">
    <property type="entry name" value="Acyl-CoA N-acyltransferases (Nat)"/>
    <property type="match status" value="1"/>
</dbReference>
<dbReference type="Gene3D" id="1.10.10.10">
    <property type="entry name" value="Winged helix-like DNA-binding domain superfamily/Winged helix DNA-binding domain"/>
    <property type="match status" value="1"/>
</dbReference>
<comment type="similarity">
    <text evidence="1">Belongs to the MYST (SAS/MOZ) family.</text>
</comment>
<evidence type="ECO:0000256" key="4">
    <source>
        <dbReference type="ARBA" id="ARBA00022679"/>
    </source>
</evidence>
<dbReference type="EC" id="2.3.1.48" evidence="2"/>
<evidence type="ECO:0000256" key="5">
    <source>
        <dbReference type="ARBA" id="ARBA00022737"/>
    </source>
</evidence>
<feature type="region of interest" description="Disordered" evidence="7">
    <location>
        <begin position="1482"/>
        <end position="1513"/>
    </location>
</feature>
<dbReference type="SUPFAM" id="SSF52058">
    <property type="entry name" value="L domain-like"/>
    <property type="match status" value="2"/>
</dbReference>
<dbReference type="SMART" id="SM00369">
    <property type="entry name" value="LRR_TYP"/>
    <property type="match status" value="13"/>
</dbReference>
<dbReference type="InterPro" id="IPR001932">
    <property type="entry name" value="PPM-type_phosphatase-like_dom"/>
</dbReference>
<dbReference type="PANTHER" id="PTHR10615">
    <property type="entry name" value="HISTONE ACETYLTRANSFERASE"/>
    <property type="match status" value="1"/>
</dbReference>
<keyword evidence="6" id="KW-0007">Acetylation</keyword>
<dbReference type="InterPro" id="IPR032675">
    <property type="entry name" value="LRR_dom_sf"/>
</dbReference>
<dbReference type="PROSITE" id="PS51726">
    <property type="entry name" value="MYST_HAT"/>
    <property type="match status" value="1"/>
</dbReference>
<dbReference type="InterPro" id="IPR040706">
    <property type="entry name" value="Zf-MYST"/>
</dbReference>
<feature type="compositionally biased region" description="Polar residues" evidence="7">
    <location>
        <begin position="693"/>
        <end position="713"/>
    </location>
</feature>
<sequence>MGNLTSRDLIEDKLIVFAQQDFDNQPKHFLSHDHPLVQLLYLFACNIGNIPNISHAFSHLQSIFLQGCNLTSIPEAIADIPELLHLDLSFNALSSLPHLILNFLTDLSLTDNFISHISHDLDKLFPNLKFLALQLNRLTSVLDLSHKRLEQLYLESNLIHEFGGIIHLPELTHLSLFNNNLRTFKIARESNVMRLRHLDLRMNNISFIHGDTFAALPSLQTLFLSKNNLFSLPIHLSFRCPKLRDLDASYNRLSSVPLSLNILQQISSVFMDNNSILSIPPLLNLSTLTRVCLDHNLLCKTPQFGKELGFFSANHNRIRHVDSIQRNSQLVTCSLTHNNLQHFPSNLLTLTLHSLNLNHNFIQSVPLSLARMQSLGTLDLSFNQLDHVPSCIFFLPNLNSLNLSFNRITTVPPWLFVLPNLRSLNLSGNLLTSLPSPLRVLQLAQPFSSIKSSLKTDSDENTQMIFNSSVRRLLSTETPFVSKFVRRSGDIRAKAGSAEDLAKMYGVELDDEALLEEEELEAEAEEKETIECELLCYVCCSNPAPAINNTVIAPLRSIRRSVMPALPGGSPRESRAILNSLPPTSFHMHPFISPLNTLNLNSNFFSFVPPLVSAFPQLSTLWLSDNQITTLQPPIVSSLARIPRLDLSFNLLDSLPEKLVSNSSQYIFFDVSHNLLTQIPEGFIKSTIRRHIPQSQPEQIEVTSQTTTTSLPKQNRERADQSTRVIHSNSYPQLPKRNLAETIVVDSKKLFNIGDVNPFAHNLFFHPPTIRAPFFSEALSTLRTTVAPVPTLVSLLNHQKQVVFRSQHEALVSIGLNPVSLISSHMSPSTQFQISRRSLSLRSFYSINHGSLNRTTPLVHHTNPFPFNVINRAVADHIRPIFPEYPDFYIPSPVGSAIWHALRGRRTTAYAKDVPVVSDSSSQSDQSLLLIRHKPLFLESISFVDFSFNAIGTLADDHFRKRTSTELQPAALKDCYSPLSLDVITEFLKDPTFVPLFHLVLSHSTETLHRCLSSTMVHAHNRPHSVFGPIPLYRIFISPNSQGLFAQYIQHIQHNLDAPIPHLYSDVSSGSSAFALSIEAPQTMFSNIQPPPASQPMRMPWTEKRRPLPSSTASCSVCFPSISTQPLEDTAPLSPHTPTKQSLFSRIRSKLSSFISPHATSEGPSARDQEIMILHSDGSEFMMTAECSYCRQQIPVPSLDRHEAQCKLTYPDGFDGNEFENALIAQVEEQSKTELFGISEDLQLQIQLSDAHQPSEPPRSVGKPPTLGLRRVRSAPSLLSSSTLSPLPTPSATGRPFPATPALSPESSPQWREEERLEVPESFVSPSFMHTSLSNPPKQATNTVPLSLHHHSCSVAETCGLRPQMEDNVLLIPCLGWDLDGLIRDKQYSIICLLLQYPPELRFSVSGSKRLHKECLALWRQANPQTGPKTCPYFSSDSGGTGIFGIIDGHGTIAASNYIASRFVPAFLSTCHLHFSRPQSQKEGLATRSSSHQSSYQEQSSPNGSFSTLPSSSTQPKLSSIKLSSSIQEQLFPNSLHLTNSPISAAPKNATPPPLSVILTDTLSLIQEELVQDRVMGGACVCIAIVTKDHVHTANIGDSRAVMVSRFFDHTLQQAQESHEQNASSAFCPTRLSKQWISGKTQHSTAPSTMAPQAITSIPFLEDCDDSLIGIPPPSLSLRPFSFTPSPHTFVAARNLSSDHTSLRHSERLDILSRHSYVTPDGRVCGNLAPSRVMGDVDYVEMMRTDADVFCERVRRWKGIHLDSAPEPPKVHCTIVDTSGNDDLIERVPTPPPGPQTVSNPTAFTLLHQTECVPDSVLPLLDEYLKDPFPVNLPRHERAPHIQRAFLPDAEMILSSKEVPPIRREYLPPFRNQKNTQLSTLPSPLLARNPPFFLSSIDRQSSRSQCLWQREDVAIVIGCDGIFDVLDAQDVAELVCPWMDSSGSRFAFSPIFKRMKVMSHFPTAVDDQTVNHPSKCCCHAFDRGILAELAATRLKNAAVALESTDNISIFMNPDQPSTAPLFEIKVGKKLRCFNKFENRYLTCEVLEARGETNRQFYVHFDNLNRRMDAWVDEKDFDSSWVGEWAPQKKKDKKDASIDSTDQRPTSSNVAKVQGTGQNTVLLFEPKPRNIEKIIFGCYEIEAWYYSPFYPDLLDQYGYASALYICDSCLIPFNNERSYRRHCLKCRTVCPPGNEIFRQDSVSMFEVDGEKEKEFCRNLSLISKLFLDHKTLAYDVTPFWFFVLAEREADGFHIVGYFSKEKESKKQFNLSCIMVLPPFHQKGYGRFLITISYELSKRENLIGSPEEPLSDLGYLSYLSFWKYQLLEVLLASKRPLSINELSHLTFIKPHQIRQALTHYHLIKYSHGEYVLYLPPEVVEEHRRKKPKIIVDTNRIHWTPPIREGGKKGD</sequence>
<dbReference type="InterPro" id="IPR025875">
    <property type="entry name" value="Leu-rich_rpt_4"/>
</dbReference>
<evidence type="ECO:0000256" key="6">
    <source>
        <dbReference type="ARBA" id="ARBA00022990"/>
    </source>
</evidence>
<dbReference type="Pfam" id="PF11717">
    <property type="entry name" value="Tudor-knot"/>
    <property type="match status" value="1"/>
</dbReference>
<evidence type="ECO:0000256" key="7">
    <source>
        <dbReference type="SAM" id="MobiDB-lite"/>
    </source>
</evidence>
<evidence type="ECO:0000259" key="9">
    <source>
        <dbReference type="PROSITE" id="PS51746"/>
    </source>
</evidence>
<dbReference type="Gene3D" id="2.30.30.140">
    <property type="match status" value="1"/>
</dbReference>
<organism evidence="10 11">
    <name type="scientific">Blattamonas nauphoetae</name>
    <dbReference type="NCBI Taxonomy" id="2049346"/>
    <lineage>
        <taxon>Eukaryota</taxon>
        <taxon>Metamonada</taxon>
        <taxon>Preaxostyla</taxon>
        <taxon>Oxymonadida</taxon>
        <taxon>Blattamonas</taxon>
    </lineage>
</organism>
<dbReference type="InterPro" id="IPR036457">
    <property type="entry name" value="PPM-type-like_dom_sf"/>
</dbReference>
<keyword evidence="3" id="KW-0433">Leucine-rich repeat</keyword>
<dbReference type="Gene3D" id="3.60.40.10">
    <property type="entry name" value="PPM-type phosphatase domain"/>
    <property type="match status" value="2"/>
</dbReference>
<feature type="region of interest" description="Disordered" evidence="7">
    <location>
        <begin position="1275"/>
        <end position="1316"/>
    </location>
</feature>
<accession>A0ABQ9XHC9</accession>
<dbReference type="GO" id="GO:0061733">
    <property type="term" value="F:protein-lysine-acetyltransferase activity"/>
    <property type="evidence" value="ECO:0007669"/>
    <property type="project" value="UniProtKB-EC"/>
</dbReference>
<dbReference type="Pfam" id="PF17772">
    <property type="entry name" value="zf-MYST"/>
    <property type="match status" value="1"/>
</dbReference>
<dbReference type="Pfam" id="PF12799">
    <property type="entry name" value="LRR_4"/>
    <property type="match status" value="1"/>
</dbReference>
<keyword evidence="10" id="KW-0012">Acyltransferase</keyword>
<dbReference type="InterPro" id="IPR050603">
    <property type="entry name" value="MYST_HAT"/>
</dbReference>
<evidence type="ECO:0000313" key="10">
    <source>
        <dbReference type="EMBL" id="KAK2951421.1"/>
    </source>
</evidence>
<keyword evidence="4 10" id="KW-0808">Transferase</keyword>
<dbReference type="EMBL" id="JARBJD010000118">
    <property type="protein sequence ID" value="KAK2951421.1"/>
    <property type="molecule type" value="Genomic_DNA"/>
</dbReference>
<gene>
    <name evidence="10" type="ORF">BLNAU_13578</name>
</gene>
<dbReference type="InterPro" id="IPR025995">
    <property type="entry name" value="Tudor-knot"/>
</dbReference>
<evidence type="ECO:0000259" key="8">
    <source>
        <dbReference type="PROSITE" id="PS51726"/>
    </source>
</evidence>
<feature type="compositionally biased region" description="Polar residues" evidence="7">
    <location>
        <begin position="1502"/>
        <end position="1513"/>
    </location>
</feature>
<dbReference type="InterPro" id="IPR003591">
    <property type="entry name" value="Leu-rich_rpt_typical-subtyp"/>
</dbReference>
<evidence type="ECO:0000256" key="3">
    <source>
        <dbReference type="ARBA" id="ARBA00022614"/>
    </source>
</evidence>
<keyword evidence="11" id="KW-1185">Reference proteome</keyword>
<feature type="region of interest" description="Disordered" evidence="7">
    <location>
        <begin position="692"/>
        <end position="723"/>
    </location>
</feature>
<dbReference type="SMART" id="SM00332">
    <property type="entry name" value="PP2Cc"/>
    <property type="match status" value="1"/>
</dbReference>
<proteinExistence type="inferred from homology"/>
<dbReference type="Pfam" id="PF13855">
    <property type="entry name" value="LRR_8"/>
    <property type="match status" value="1"/>
</dbReference>
<reference evidence="10 11" key="1">
    <citation type="journal article" date="2022" name="bioRxiv">
        <title>Genomics of Preaxostyla Flagellates Illuminates Evolutionary Transitions and the Path Towards Mitochondrial Loss.</title>
        <authorList>
            <person name="Novak L.V.F."/>
            <person name="Treitli S.C."/>
            <person name="Pyrih J."/>
            <person name="Halakuc P."/>
            <person name="Pipaliya S.V."/>
            <person name="Vacek V."/>
            <person name="Brzon O."/>
            <person name="Soukal P."/>
            <person name="Eme L."/>
            <person name="Dacks J.B."/>
            <person name="Karnkowska A."/>
            <person name="Elias M."/>
            <person name="Hampl V."/>
        </authorList>
    </citation>
    <scope>NUCLEOTIDE SEQUENCE [LARGE SCALE GENOMIC DNA]</scope>
    <source>
        <strain evidence="10">NAU3</strain>
        <tissue evidence="10">Gut</tissue>
    </source>
</reference>
<dbReference type="PROSITE" id="PS51746">
    <property type="entry name" value="PPM_2"/>
    <property type="match status" value="1"/>
</dbReference>
<dbReference type="PROSITE" id="PS51450">
    <property type="entry name" value="LRR"/>
    <property type="match status" value="7"/>
</dbReference>
<dbReference type="Gene3D" id="3.40.630.30">
    <property type="match status" value="1"/>
</dbReference>
<evidence type="ECO:0000256" key="2">
    <source>
        <dbReference type="ARBA" id="ARBA00013184"/>
    </source>
</evidence>
<dbReference type="SUPFAM" id="SSF54160">
    <property type="entry name" value="Chromo domain-like"/>
    <property type="match status" value="1"/>
</dbReference>
<dbReference type="SMART" id="SM00364">
    <property type="entry name" value="LRR_BAC"/>
    <property type="match status" value="8"/>
</dbReference>
<evidence type="ECO:0000313" key="11">
    <source>
        <dbReference type="Proteomes" id="UP001281761"/>
    </source>
</evidence>
<feature type="compositionally biased region" description="Polar residues" evidence="7">
    <location>
        <begin position="2097"/>
        <end position="2111"/>
    </location>
</feature>
<feature type="domain" description="PPM-type phosphatase" evidence="9">
    <location>
        <begin position="1352"/>
        <end position="2014"/>
    </location>
</feature>
<dbReference type="InterPro" id="IPR016181">
    <property type="entry name" value="Acyl_CoA_acyltransferase"/>
</dbReference>
<feature type="compositionally biased region" description="Low complexity" evidence="7">
    <location>
        <begin position="1489"/>
        <end position="1501"/>
    </location>
</feature>
<dbReference type="Gene3D" id="3.30.60.60">
    <property type="entry name" value="N-acetyl transferase-like"/>
    <property type="match status" value="1"/>
</dbReference>
<feature type="region of interest" description="Disordered" evidence="7">
    <location>
        <begin position="2091"/>
        <end position="2111"/>
    </location>
</feature>
<dbReference type="SUPFAM" id="SSF81606">
    <property type="entry name" value="PP2C-like"/>
    <property type="match status" value="2"/>
</dbReference>
<dbReference type="Pfam" id="PF01853">
    <property type="entry name" value="MOZ_SAS"/>
    <property type="match status" value="1"/>
</dbReference>
<dbReference type="InterPro" id="IPR001611">
    <property type="entry name" value="Leu-rich_rpt"/>
</dbReference>
<feature type="domain" description="MYST-type HAT" evidence="8">
    <location>
        <begin position="2125"/>
        <end position="2398"/>
    </location>
</feature>
<keyword evidence="5" id="KW-0677">Repeat</keyword>
<dbReference type="InterPro" id="IPR036388">
    <property type="entry name" value="WH-like_DNA-bd_sf"/>
</dbReference>